<accession>A0A0R1RII0</accession>
<name>A0A0R1RII0_9LACO</name>
<gene>
    <name evidence="1" type="ORF">FD35_GL000639</name>
</gene>
<evidence type="ECO:0000313" key="1">
    <source>
        <dbReference type="EMBL" id="KRL54053.1"/>
    </source>
</evidence>
<reference evidence="1 2" key="1">
    <citation type="journal article" date="2015" name="Genome Announc.">
        <title>Expanding the biotechnology potential of lactobacilli through comparative genomics of 213 strains and associated genera.</title>
        <authorList>
            <person name="Sun Z."/>
            <person name="Harris H.M."/>
            <person name="McCann A."/>
            <person name="Guo C."/>
            <person name="Argimon S."/>
            <person name="Zhang W."/>
            <person name="Yang X."/>
            <person name="Jeffery I.B."/>
            <person name="Cooney J.C."/>
            <person name="Kagawa T.F."/>
            <person name="Liu W."/>
            <person name="Song Y."/>
            <person name="Salvetti E."/>
            <person name="Wrobel A."/>
            <person name="Rasinkangas P."/>
            <person name="Parkhill J."/>
            <person name="Rea M.C."/>
            <person name="O'Sullivan O."/>
            <person name="Ritari J."/>
            <person name="Douillard F.P."/>
            <person name="Paul Ross R."/>
            <person name="Yang R."/>
            <person name="Briner A.E."/>
            <person name="Felis G.E."/>
            <person name="de Vos W.M."/>
            <person name="Barrangou R."/>
            <person name="Klaenhammer T.R."/>
            <person name="Caufield P.W."/>
            <person name="Cui Y."/>
            <person name="Zhang H."/>
            <person name="O'Toole P.W."/>
        </authorList>
    </citation>
    <scope>NUCLEOTIDE SEQUENCE [LARGE SCALE GENOMIC DNA]</scope>
    <source>
        <strain evidence="1 2">DSM 15814</strain>
    </source>
</reference>
<dbReference type="eggNOG" id="ENOG502Z8IA">
    <property type="taxonomic scope" value="Bacteria"/>
</dbReference>
<dbReference type="OrthoDB" id="1991740at2"/>
<keyword evidence="2" id="KW-1185">Reference proteome</keyword>
<dbReference type="Proteomes" id="UP000051999">
    <property type="component" value="Unassembled WGS sequence"/>
</dbReference>
<sequence>MHSKRFDMQYNAHGAITSLVDKEDTDQMNWVINPSYLDRVGYTDRDKLFGEFEIVIGDHRYKSIELTPVLEETNEQLIVKYQLPEATISLNYELINNQLQWQILLQNNTYEPVKITSLGVWCSLAYVMFRDRDVLQNIHRSTAVFPSVAPNFTKLAGMRRDNEGKNMGLFQTAGVVQSVGTACEWTNRFFENVSPSLDGMLFHQLILAGGYPQTKAPERDWIYPHSSITLTDEMKWSFVLAPFSNQDNFTDVAQHFGHPRITYPPIIIQNQTATVTIEGPTNDLVERIVLRTNVDNKIIERDVTSSFKQNVLTLTPTEVSEHELLINLESGRQDRVVFNVMPPLQQVIQQRVNWLSTHSFEGASGKHPYAFNPVSNQGESLGKLSLILMANLLNPTEKTVTQVRQVEQSAVYYIRQKWFVDGDFSKPTSLYGDFYRVMDFEYIGHVYYLLSLFGENILTLNQPTVYLHWAADVFNLRVNPDMHESQRAKEESQMLGVYFLYIDGLLSDLKAHGMNEDYRLIKDCWDKAVKRVATDSQSYKAAITEHFYDNAGFGPATGALANAGYTKAASRYAELLKANIGFSNDFRSQAPDRWWEALSYMIHSLWGGITAASSLLAYEKLGDTELLRGAYRAFAGVLYMYDANATTPDRLLKPGEAASTYSIAGPNINRPDLSRNRFGQSAFAQDGGIFTRLFPDGDTGHDDWDMGEELAAYLTGFGQKAYMYTKADGTLGVINGNLAKLGHDEYKVTSYAPYPSEILDVERDRYLKTSSKTVRYSIQSGFKANED</sequence>
<protein>
    <submittedName>
        <fullName evidence="1">Uncharacterized protein</fullName>
    </submittedName>
</protein>
<evidence type="ECO:0000313" key="2">
    <source>
        <dbReference type="Proteomes" id="UP000051999"/>
    </source>
</evidence>
<dbReference type="AlphaFoldDB" id="A0A0R1RII0"/>
<dbReference type="RefSeq" id="WP_017263021.1">
    <property type="nucleotide sequence ID" value="NZ_AUAW01000010.1"/>
</dbReference>
<dbReference type="PATRIC" id="fig|1114972.6.peg.639"/>
<dbReference type="EMBL" id="AZFF01000011">
    <property type="protein sequence ID" value="KRL54053.1"/>
    <property type="molecule type" value="Genomic_DNA"/>
</dbReference>
<comment type="caution">
    <text evidence="1">The sequence shown here is derived from an EMBL/GenBank/DDBJ whole genome shotgun (WGS) entry which is preliminary data.</text>
</comment>
<organism evidence="1 2">
    <name type="scientific">Furfurilactobacillus rossiae DSM 15814</name>
    <dbReference type="NCBI Taxonomy" id="1114972"/>
    <lineage>
        <taxon>Bacteria</taxon>
        <taxon>Bacillati</taxon>
        <taxon>Bacillota</taxon>
        <taxon>Bacilli</taxon>
        <taxon>Lactobacillales</taxon>
        <taxon>Lactobacillaceae</taxon>
        <taxon>Furfurilactobacillus</taxon>
    </lineage>
</organism>
<proteinExistence type="predicted"/>